<dbReference type="InterPro" id="IPR036264">
    <property type="entry name" value="Bact_exopeptidase_dim_dom"/>
</dbReference>
<evidence type="ECO:0000256" key="1">
    <source>
        <dbReference type="PIRNR" id="PIRNR037226"/>
    </source>
</evidence>
<dbReference type="InterPro" id="IPR052030">
    <property type="entry name" value="Peptidase_M20/M20A_hydrolases"/>
</dbReference>
<keyword evidence="4" id="KW-1185">Reference proteome</keyword>
<dbReference type="Gene3D" id="3.40.630.10">
    <property type="entry name" value="Zn peptidases"/>
    <property type="match status" value="1"/>
</dbReference>
<comment type="similarity">
    <text evidence="1">Belongs to the peptidase M20A family.</text>
</comment>
<dbReference type="Gene3D" id="3.30.70.360">
    <property type="match status" value="1"/>
</dbReference>
<dbReference type="GO" id="GO:0046657">
    <property type="term" value="P:folic acid catabolic process"/>
    <property type="evidence" value="ECO:0007669"/>
    <property type="project" value="TreeGrafter"/>
</dbReference>
<dbReference type="Pfam" id="PF01546">
    <property type="entry name" value="Peptidase_M20"/>
    <property type="match status" value="1"/>
</dbReference>
<evidence type="ECO:0000313" key="4">
    <source>
        <dbReference type="Proteomes" id="UP000250222"/>
    </source>
</evidence>
<dbReference type="GO" id="GO:0016805">
    <property type="term" value="F:dipeptidase activity"/>
    <property type="evidence" value="ECO:0007669"/>
    <property type="project" value="InterPro"/>
</dbReference>
<dbReference type="FunFam" id="3.30.70.360:FF:000004">
    <property type="entry name" value="Peptidase M20 domain-containing protein 2"/>
    <property type="match status" value="1"/>
</dbReference>
<gene>
    <name evidence="3" type="ORF">SAMN05216184_101210</name>
</gene>
<keyword evidence="3" id="KW-0378">Hydrolase</keyword>
<reference evidence="3 4" key="1">
    <citation type="submission" date="2016-10" db="EMBL/GenBank/DDBJ databases">
        <authorList>
            <person name="Cai Z."/>
        </authorList>
    </citation>
    <scope>NUCLEOTIDE SEQUENCE [LARGE SCALE GENOMIC DNA]</scope>
    <source>
        <strain evidence="3 4">CGMCC 1.10826</strain>
    </source>
</reference>
<dbReference type="EMBL" id="UETB01000001">
    <property type="protein sequence ID" value="SSA36546.1"/>
    <property type="molecule type" value="Genomic_DNA"/>
</dbReference>
<evidence type="ECO:0000259" key="2">
    <source>
        <dbReference type="Pfam" id="PF07687"/>
    </source>
</evidence>
<dbReference type="AlphaFoldDB" id="A0A2Y8ZY97"/>
<dbReference type="Pfam" id="PF07687">
    <property type="entry name" value="M20_dimer"/>
    <property type="match status" value="1"/>
</dbReference>
<sequence>MDRAELATSGGTRAAIAQAVTRHAEAAVSLARAIHEWPEQAFTEHRAAAAITELLAREGFAVRHGVAEMPTAFTATVGEGPLTVAICVEYDALPNVGHACGHNLIAGAGVAAALALQPVAAELGLRVVVVGTPAEEHGGGKVLLLERGVLDDVDLALMVHALPAGHGFNPQGTTTQAVGRYRATFRGRGSHAAAAPHRGVNAADAAVVAQVAIGLLRQQIPGDHRVSAVVAHGGDATNIIPETAIVDFECRAFTMPEYESLLERVRRCFEAGALATGATLQVAPTEPVYEPLDHDDVLCRHWAGALETLGYDAAPNSGPRGGSTDMGNVSRVIPSIHPWISLPNTEAAIHTADFARAADEDPAYDTMLDAGTAMALTVASVAASAQDVAALRARRAELAQTAAGAM</sequence>
<dbReference type="InterPro" id="IPR017439">
    <property type="entry name" value="Amidohydrolase"/>
</dbReference>
<dbReference type="NCBIfam" id="TIGR01891">
    <property type="entry name" value="amidohydrolases"/>
    <property type="match status" value="1"/>
</dbReference>
<name>A0A2Y8ZY97_9MICO</name>
<dbReference type="Proteomes" id="UP000250222">
    <property type="component" value="Unassembled WGS sequence"/>
</dbReference>
<organism evidence="3 4">
    <name type="scientific">Georgenia satyanarayanai</name>
    <dbReference type="NCBI Taxonomy" id="860221"/>
    <lineage>
        <taxon>Bacteria</taxon>
        <taxon>Bacillati</taxon>
        <taxon>Actinomycetota</taxon>
        <taxon>Actinomycetes</taxon>
        <taxon>Micrococcales</taxon>
        <taxon>Bogoriellaceae</taxon>
        <taxon>Georgenia</taxon>
    </lineage>
</organism>
<dbReference type="PIRSF" id="PIRSF037226">
    <property type="entry name" value="Amidohydrolase_ACY1L2_prd"/>
    <property type="match status" value="1"/>
</dbReference>
<feature type="domain" description="Peptidase M20 dimerisation" evidence="2">
    <location>
        <begin position="179"/>
        <end position="271"/>
    </location>
</feature>
<dbReference type="GO" id="GO:0005737">
    <property type="term" value="C:cytoplasm"/>
    <property type="evidence" value="ECO:0007669"/>
    <property type="project" value="TreeGrafter"/>
</dbReference>
<dbReference type="PANTHER" id="PTHR30575">
    <property type="entry name" value="PEPTIDASE M20"/>
    <property type="match status" value="1"/>
</dbReference>
<dbReference type="InterPro" id="IPR017144">
    <property type="entry name" value="Xaa-Arg_dipeptidase"/>
</dbReference>
<dbReference type="GO" id="GO:0071713">
    <property type="term" value="F:para-aminobenzoyl-glutamate hydrolase activity"/>
    <property type="evidence" value="ECO:0007669"/>
    <property type="project" value="TreeGrafter"/>
</dbReference>
<accession>A0A2Y8ZY97</accession>
<dbReference type="SUPFAM" id="SSF53187">
    <property type="entry name" value="Zn-dependent exopeptidases"/>
    <property type="match status" value="1"/>
</dbReference>
<dbReference type="RefSeq" id="WP_110850732.1">
    <property type="nucleotide sequence ID" value="NZ_QKLZ01000001.1"/>
</dbReference>
<protein>
    <recommendedName>
        <fullName evidence="1">Peptidase M20 domain-containing protein 2</fullName>
    </recommendedName>
</protein>
<dbReference type="PANTHER" id="PTHR30575:SF0">
    <property type="entry name" value="XAA-ARG DIPEPTIDASE"/>
    <property type="match status" value="1"/>
</dbReference>
<dbReference type="SUPFAM" id="SSF55031">
    <property type="entry name" value="Bacterial exopeptidase dimerisation domain"/>
    <property type="match status" value="1"/>
</dbReference>
<dbReference type="InterPro" id="IPR002933">
    <property type="entry name" value="Peptidase_M20"/>
</dbReference>
<evidence type="ECO:0000313" key="3">
    <source>
        <dbReference type="EMBL" id="SSA36546.1"/>
    </source>
</evidence>
<proteinExistence type="inferred from homology"/>
<dbReference type="OrthoDB" id="9781032at2"/>
<dbReference type="InterPro" id="IPR011650">
    <property type="entry name" value="Peptidase_M20_dimer"/>
</dbReference>